<dbReference type="GeneID" id="28943358"/>
<dbReference type="EMBL" id="DS231696">
    <property type="protein sequence ID" value="KNA95567.1"/>
    <property type="molecule type" value="Genomic_DNA"/>
</dbReference>
<proteinExistence type="predicted"/>
<evidence type="ECO:0000256" key="1">
    <source>
        <dbReference type="SAM" id="Phobius"/>
    </source>
</evidence>
<reference evidence="2" key="1">
    <citation type="submission" date="2007-04" db="EMBL/GenBank/DDBJ databases">
        <authorList>
            <consortium name="The Broad Institute Genome Sequencing Platform"/>
            <person name="Birren B."/>
            <person name="Lander E."/>
            <person name="Galagan J."/>
            <person name="Nusbaum C."/>
            <person name="Devon K."/>
            <person name="Ma L.-J."/>
            <person name="Jaffe D."/>
            <person name="Butler J."/>
            <person name="Alvarez P."/>
            <person name="Gnerre S."/>
            <person name="Grabherr M."/>
            <person name="Kleber M."/>
            <person name="Mauceli E."/>
            <person name="Brockman W."/>
            <person name="MacCallum I.A."/>
            <person name="Young S."/>
            <person name="LaButti K."/>
            <person name="DeCaprio D."/>
            <person name="Crawford M."/>
            <person name="Koehrsen M."/>
            <person name="Engels R."/>
            <person name="Montgomery P."/>
            <person name="Pearson M."/>
            <person name="Howarth C."/>
            <person name="Larson L."/>
            <person name="White J."/>
            <person name="O'Leary S."/>
            <person name="Kodira C."/>
            <person name="Zeng Q."/>
            <person name="Yandava C."/>
            <person name="Alvarado L."/>
            <person name="Kistler C."/>
            <person name="Shim W.-B."/>
            <person name="Kang S."/>
            <person name="Woloshuk C."/>
        </authorList>
    </citation>
    <scope>NUCLEOTIDE SEQUENCE</scope>
    <source>
        <strain evidence="2">4287</strain>
    </source>
</reference>
<organism evidence="2 3">
    <name type="scientific">Fusarium oxysporum f. sp. lycopersici (strain 4287 / CBS 123668 / FGSC 9935 / NRRL 34936)</name>
    <name type="common">Fusarium vascular wilt of tomato</name>
    <dbReference type="NCBI Taxonomy" id="426428"/>
    <lineage>
        <taxon>Eukaryota</taxon>
        <taxon>Fungi</taxon>
        <taxon>Dikarya</taxon>
        <taxon>Ascomycota</taxon>
        <taxon>Pezizomycotina</taxon>
        <taxon>Sordariomycetes</taxon>
        <taxon>Hypocreomycetidae</taxon>
        <taxon>Hypocreales</taxon>
        <taxon>Nectriaceae</taxon>
        <taxon>Fusarium</taxon>
        <taxon>Fusarium oxysporum species complex</taxon>
    </lineage>
</organism>
<accession>A0A0J9U9R2</accession>
<sequence>MLARQAVLRQAALPTTRFKTQRTVASQIRPLSRRISFLPWRQRQSEPIPVYFSKPDPSTNANRVNPVYPRSANQVGGEEVKRALRRAKWTIFRYRLRRAIFTTIVLYACWQIFIAVVFDPIFDWADAEWEALSEKEKAEAEALHDPDEPLIFLPFPFTTKEVKQPPYRGSDPEWQTFVKVSQDKKLLQEIKSERGPSEEDSHSNACIDGLANEIKRGVERNPAFNKLLGGEIAVRKYWLDIIFPPAPPPIHYVSGIMIDEEGIFWGDRPIDSIAASFLAKALYPKALAMGCWTFVSFLTKQVALDISKAIGLSEPDPPESGWHQVPVGNLPGIIPPPAATRAAVQHDPKAHTAHLPPVFNEIISAAFGPDAKLDPRLQAASMAGALAFLRHWKPTKSLPSRGCIRVDGIVELKGKTAVMAVLVAGYYDPKTRQYVAVQTMLKHLMQLRQRPAPG</sequence>
<feature type="transmembrane region" description="Helical" evidence="1">
    <location>
        <begin position="99"/>
        <end position="118"/>
    </location>
</feature>
<dbReference type="Proteomes" id="UP000009097">
    <property type="component" value="Unassembled WGS sequence"/>
</dbReference>
<gene>
    <name evidence="2" type="ORF">FOXG_01084</name>
</gene>
<dbReference type="KEGG" id="fox:FOXG_01084"/>
<evidence type="ECO:0000313" key="3">
    <source>
        <dbReference type="Proteomes" id="UP000009097"/>
    </source>
</evidence>
<dbReference type="RefSeq" id="XP_018233613.1">
    <property type="nucleotide sequence ID" value="XM_018377821.1"/>
</dbReference>
<reference evidence="2" key="2">
    <citation type="journal article" date="2010" name="Nature">
        <title>Comparative genomics reveals mobile pathogenicity chromosomes in Fusarium.</title>
        <authorList>
            <person name="Ma L.J."/>
            <person name="van der Does H.C."/>
            <person name="Borkovich K.A."/>
            <person name="Coleman J.J."/>
            <person name="Daboussi M.J."/>
            <person name="Di Pietro A."/>
            <person name="Dufresne M."/>
            <person name="Freitag M."/>
            <person name="Grabherr M."/>
            <person name="Henrissat B."/>
            <person name="Houterman P.M."/>
            <person name="Kang S."/>
            <person name="Shim W.B."/>
            <person name="Woloshuk C."/>
            <person name="Xie X."/>
            <person name="Xu J.R."/>
            <person name="Antoniw J."/>
            <person name="Baker S.E."/>
            <person name="Bluhm B.H."/>
            <person name="Breakspear A."/>
            <person name="Brown D.W."/>
            <person name="Butchko R.A."/>
            <person name="Chapman S."/>
            <person name="Coulson R."/>
            <person name="Coutinho P.M."/>
            <person name="Danchin E.G."/>
            <person name="Diener A."/>
            <person name="Gale L.R."/>
            <person name="Gardiner D.M."/>
            <person name="Goff S."/>
            <person name="Hammond-Kosack K.E."/>
            <person name="Hilburn K."/>
            <person name="Hua-Van A."/>
            <person name="Jonkers W."/>
            <person name="Kazan K."/>
            <person name="Kodira C.D."/>
            <person name="Koehrsen M."/>
            <person name="Kumar L."/>
            <person name="Lee Y.H."/>
            <person name="Li L."/>
            <person name="Manners J.M."/>
            <person name="Miranda-Saavedra D."/>
            <person name="Mukherjee M."/>
            <person name="Park G."/>
            <person name="Park J."/>
            <person name="Park S.Y."/>
            <person name="Proctor R.H."/>
            <person name="Regev A."/>
            <person name="Ruiz-Roldan M.C."/>
            <person name="Sain D."/>
            <person name="Sakthikumar S."/>
            <person name="Sykes S."/>
            <person name="Schwartz D.C."/>
            <person name="Turgeon B.G."/>
            <person name="Wapinski I."/>
            <person name="Yoder O."/>
            <person name="Young S."/>
            <person name="Zeng Q."/>
            <person name="Zhou S."/>
            <person name="Galagan J."/>
            <person name="Cuomo C.A."/>
            <person name="Kistler H.C."/>
            <person name="Rep M."/>
        </authorList>
    </citation>
    <scope>NUCLEOTIDE SEQUENCE [LARGE SCALE GENOMIC DNA]</scope>
    <source>
        <strain evidence="2">4287</strain>
    </source>
</reference>
<protein>
    <submittedName>
        <fullName evidence="2">Uncharacterized protein</fullName>
    </submittedName>
</protein>
<keyword evidence="1" id="KW-0472">Membrane</keyword>
<dbReference type="VEuPathDB" id="FungiDB:FOXG_01084"/>
<keyword evidence="1" id="KW-1133">Transmembrane helix</keyword>
<name>A0A0J9U9R2_FUSO4</name>
<evidence type="ECO:0000313" key="2">
    <source>
        <dbReference type="EMBL" id="KNA95567.1"/>
    </source>
</evidence>
<dbReference type="AlphaFoldDB" id="A0A0J9U9R2"/>
<keyword evidence="1" id="KW-0812">Transmembrane</keyword>